<evidence type="ECO:0000313" key="1">
    <source>
        <dbReference type="EMBL" id="KAG9348340.1"/>
    </source>
</evidence>
<gene>
    <name evidence="1" type="ORF">JZ751_002075</name>
</gene>
<sequence>MSPGQLGSFITEIKHDLTNRGSSNMNKRNDIFWERASPVNSYCGKCHITKATDRNCYHFQTAALNLKSSAHSKLQCALTRASKT</sequence>
<dbReference type="EMBL" id="JAFBMS010000011">
    <property type="protein sequence ID" value="KAG9348340.1"/>
    <property type="molecule type" value="Genomic_DNA"/>
</dbReference>
<comment type="caution">
    <text evidence="1">The sequence shown here is derived from an EMBL/GenBank/DDBJ whole genome shotgun (WGS) entry which is preliminary data.</text>
</comment>
<organism evidence="1 2">
    <name type="scientific">Albula glossodonta</name>
    <name type="common">roundjaw bonefish</name>
    <dbReference type="NCBI Taxonomy" id="121402"/>
    <lineage>
        <taxon>Eukaryota</taxon>
        <taxon>Metazoa</taxon>
        <taxon>Chordata</taxon>
        <taxon>Craniata</taxon>
        <taxon>Vertebrata</taxon>
        <taxon>Euteleostomi</taxon>
        <taxon>Actinopterygii</taxon>
        <taxon>Neopterygii</taxon>
        <taxon>Teleostei</taxon>
        <taxon>Albuliformes</taxon>
        <taxon>Albulidae</taxon>
        <taxon>Albula</taxon>
    </lineage>
</organism>
<keyword evidence="2" id="KW-1185">Reference proteome</keyword>
<reference evidence="1" key="1">
    <citation type="thesis" date="2021" institute="BYU ScholarsArchive" country="Provo, UT, USA">
        <title>Applications of and Algorithms for Genome Assembly and Genomic Analyses with an Emphasis on Marine Teleosts.</title>
        <authorList>
            <person name="Pickett B.D."/>
        </authorList>
    </citation>
    <scope>NUCLEOTIDE SEQUENCE</scope>
    <source>
        <strain evidence="1">HI-2016</strain>
    </source>
</reference>
<name>A0A8T2P8V1_9TELE</name>
<evidence type="ECO:0000313" key="2">
    <source>
        <dbReference type="Proteomes" id="UP000824540"/>
    </source>
</evidence>
<accession>A0A8T2P8V1</accession>
<dbReference type="Proteomes" id="UP000824540">
    <property type="component" value="Unassembled WGS sequence"/>
</dbReference>
<proteinExistence type="predicted"/>
<dbReference type="AlphaFoldDB" id="A0A8T2P8V1"/>
<protein>
    <submittedName>
        <fullName evidence="1">Uncharacterized protein</fullName>
    </submittedName>
</protein>